<organism evidence="1 2">
    <name type="scientific">Pyricularia grisea</name>
    <name type="common">Crabgrass-specific blast fungus</name>
    <name type="synonym">Magnaporthe grisea</name>
    <dbReference type="NCBI Taxonomy" id="148305"/>
    <lineage>
        <taxon>Eukaryota</taxon>
        <taxon>Fungi</taxon>
        <taxon>Dikarya</taxon>
        <taxon>Ascomycota</taxon>
        <taxon>Pezizomycotina</taxon>
        <taxon>Sordariomycetes</taxon>
        <taxon>Sordariomycetidae</taxon>
        <taxon>Magnaporthales</taxon>
        <taxon>Pyriculariaceae</taxon>
        <taxon>Pyricularia</taxon>
    </lineage>
</organism>
<reference evidence="2" key="3">
    <citation type="submission" date="2025-08" db="UniProtKB">
        <authorList>
            <consortium name="RefSeq"/>
        </authorList>
    </citation>
    <scope>IDENTIFICATION</scope>
    <source>
        <strain evidence="2">NI907</strain>
    </source>
</reference>
<accession>A0A6P8BG44</accession>
<reference evidence="2" key="1">
    <citation type="journal article" date="2019" name="Mol. Biol. Evol.">
        <title>Blast fungal genomes show frequent chromosomal changes, gene gains and losses, and effector gene turnover.</title>
        <authorList>
            <person name="Gomez Luciano L.B."/>
            <person name="Jason Tsai I."/>
            <person name="Chuma I."/>
            <person name="Tosa Y."/>
            <person name="Chen Y.H."/>
            <person name="Li J.Y."/>
            <person name="Li M.Y."/>
            <person name="Jade Lu M.Y."/>
            <person name="Nakayashiki H."/>
            <person name="Li W.H."/>
        </authorList>
    </citation>
    <scope>NUCLEOTIDE SEQUENCE</scope>
    <source>
        <strain evidence="2">NI907</strain>
    </source>
</reference>
<protein>
    <submittedName>
        <fullName evidence="2">Uncharacterized protein</fullName>
    </submittedName>
</protein>
<dbReference type="KEGG" id="pgri:PgNI_02047"/>
<evidence type="ECO:0000313" key="1">
    <source>
        <dbReference type="Proteomes" id="UP000515153"/>
    </source>
</evidence>
<dbReference type="AlphaFoldDB" id="A0A6P8BG44"/>
<evidence type="ECO:0000313" key="2">
    <source>
        <dbReference type="RefSeq" id="XP_030986097.1"/>
    </source>
</evidence>
<dbReference type="GeneID" id="41957028"/>
<dbReference type="RefSeq" id="XP_030986097.1">
    <property type="nucleotide sequence ID" value="XM_031122116.1"/>
</dbReference>
<reference evidence="2" key="2">
    <citation type="submission" date="2019-10" db="EMBL/GenBank/DDBJ databases">
        <authorList>
            <consortium name="NCBI Genome Project"/>
        </authorList>
    </citation>
    <scope>NUCLEOTIDE SEQUENCE</scope>
    <source>
        <strain evidence="2">NI907</strain>
    </source>
</reference>
<dbReference type="Proteomes" id="UP000515153">
    <property type="component" value="Unplaced"/>
</dbReference>
<keyword evidence="1" id="KW-1185">Reference proteome</keyword>
<proteinExistence type="predicted"/>
<name>A0A6P8BG44_PYRGI</name>
<gene>
    <name evidence="2" type="ORF">PgNI_02047</name>
</gene>
<sequence length="40" mass="4365">MPGQVLRPPPTDTPDVSAVPVSDLHKCCLRLFGQPILPLR</sequence>